<dbReference type="PANTHER" id="PTHR43649:SF29">
    <property type="entry name" value="OSMOPROTECTIVE COMPOUNDS-BINDING PROTEIN GGTB"/>
    <property type="match status" value="1"/>
</dbReference>
<feature type="signal peptide" evidence="4">
    <location>
        <begin position="1"/>
        <end position="20"/>
    </location>
</feature>
<feature type="region of interest" description="Disordered" evidence="3">
    <location>
        <begin position="425"/>
        <end position="460"/>
    </location>
</feature>
<dbReference type="Gene3D" id="3.40.190.10">
    <property type="entry name" value="Periplasmic binding protein-like II"/>
    <property type="match status" value="2"/>
</dbReference>
<proteinExistence type="inferred from homology"/>
<keyword evidence="2" id="KW-0813">Transport</keyword>
<dbReference type="SUPFAM" id="SSF53850">
    <property type="entry name" value="Periplasmic binding protein-like II"/>
    <property type="match status" value="1"/>
</dbReference>
<evidence type="ECO:0000313" key="5">
    <source>
        <dbReference type="EMBL" id="MEU3782600.1"/>
    </source>
</evidence>
<dbReference type="InterPro" id="IPR050490">
    <property type="entry name" value="Bact_solute-bd_prot1"/>
</dbReference>
<keyword evidence="6" id="KW-1185">Reference proteome</keyword>
<evidence type="ECO:0000256" key="1">
    <source>
        <dbReference type="ARBA" id="ARBA00008520"/>
    </source>
</evidence>
<dbReference type="Proteomes" id="UP001550739">
    <property type="component" value="Unassembled WGS sequence"/>
</dbReference>
<evidence type="ECO:0000256" key="2">
    <source>
        <dbReference type="ARBA" id="ARBA00022448"/>
    </source>
</evidence>
<name>A0ABV2ZJD4_9ACTN</name>
<evidence type="ECO:0000256" key="3">
    <source>
        <dbReference type="SAM" id="MobiDB-lite"/>
    </source>
</evidence>
<sequence length="460" mass="48453">MPTRKLVLGVSAVSALTLLATGCSSGSDSSAGGGTKTVTIWTGMDQPIIDGLKSKLAPQAKAEGITVQWRKVDNINQLLVQKVQAGDAPDIALMPQPGIIKDLASKGKVTPLDDVLDLPALQKSMTAGTLDVAKVDGKTYGLMVSMNVKGLVFYPKKAFETAGYAAPKTLDELNTLTAKIKADGKTPWCLGIESSTATGWPATDWFENLVLKYGGIDKYNEWISHKIKFDSPLVRQAAAQFEKIAFTDGNVLGGRKSIASNAFGTAGNAMFNSKPGCYMYQQGSFITGFFPKSVQKNLDTEVGVFGLPPATAGGDNPVEGGGDTASIYKDSPAARKVMKLLAATDLGTTAAGNGSSFISPHKDFPLSNYPLKTTQTIAKVAYDSTGFAFDASDAMPTAVGTGTFWKDMTAWIAGEESLDTALKNIDAAGPPTDRAAGLPRTGDRSAPVRPRQPPNRPDTN</sequence>
<feature type="compositionally biased region" description="Pro residues" evidence="3">
    <location>
        <begin position="450"/>
        <end position="460"/>
    </location>
</feature>
<comment type="similarity">
    <text evidence="1">Belongs to the bacterial solute-binding protein 1 family.</text>
</comment>
<dbReference type="Pfam" id="PF13416">
    <property type="entry name" value="SBP_bac_8"/>
    <property type="match status" value="1"/>
</dbReference>
<comment type="caution">
    <text evidence="5">The sequence shown here is derived from an EMBL/GenBank/DDBJ whole genome shotgun (WGS) entry which is preliminary data.</text>
</comment>
<organism evidence="5 6">
    <name type="scientific">Streptomyces sp. 900129855</name>
    <dbReference type="NCBI Taxonomy" id="3155129"/>
    <lineage>
        <taxon>Bacteria</taxon>
        <taxon>Bacillati</taxon>
        <taxon>Actinomycetota</taxon>
        <taxon>Actinomycetes</taxon>
        <taxon>Kitasatosporales</taxon>
        <taxon>Streptomycetaceae</taxon>
        <taxon>Streptomyces</taxon>
    </lineage>
</organism>
<dbReference type="PANTHER" id="PTHR43649">
    <property type="entry name" value="ARABINOSE-BINDING PROTEIN-RELATED"/>
    <property type="match status" value="1"/>
</dbReference>
<dbReference type="InterPro" id="IPR006059">
    <property type="entry name" value="SBP"/>
</dbReference>
<reference evidence="5 6" key="1">
    <citation type="submission" date="2024-06" db="EMBL/GenBank/DDBJ databases">
        <title>The Natural Products Discovery Center: Release of the First 8490 Sequenced Strains for Exploring Actinobacteria Biosynthetic Diversity.</title>
        <authorList>
            <person name="Kalkreuter E."/>
            <person name="Kautsar S.A."/>
            <person name="Yang D."/>
            <person name="Bader C.D."/>
            <person name="Teijaro C.N."/>
            <person name="Fluegel L."/>
            <person name="Davis C.M."/>
            <person name="Simpson J.R."/>
            <person name="Lauterbach L."/>
            <person name="Steele A.D."/>
            <person name="Gui C."/>
            <person name="Meng S."/>
            <person name="Li G."/>
            <person name="Viehrig K."/>
            <person name="Ye F."/>
            <person name="Su P."/>
            <person name="Kiefer A.F."/>
            <person name="Nichols A."/>
            <person name="Cepeda A.J."/>
            <person name="Yan W."/>
            <person name="Fan B."/>
            <person name="Jiang Y."/>
            <person name="Adhikari A."/>
            <person name="Zheng C.-J."/>
            <person name="Schuster L."/>
            <person name="Cowan T.M."/>
            <person name="Smanski M.J."/>
            <person name="Chevrette M.G."/>
            <person name="De Carvalho L.P.S."/>
            <person name="Shen B."/>
        </authorList>
    </citation>
    <scope>NUCLEOTIDE SEQUENCE [LARGE SCALE GENOMIC DNA]</scope>
    <source>
        <strain evidence="5 6">NPDC033843</strain>
    </source>
</reference>
<accession>A0ABV2ZJD4</accession>
<dbReference type="RefSeq" id="WP_361703412.1">
    <property type="nucleotide sequence ID" value="NZ_JBEZVE010000009.1"/>
</dbReference>
<dbReference type="EMBL" id="JBEZVE010000009">
    <property type="protein sequence ID" value="MEU3782600.1"/>
    <property type="molecule type" value="Genomic_DNA"/>
</dbReference>
<evidence type="ECO:0000256" key="4">
    <source>
        <dbReference type="SAM" id="SignalP"/>
    </source>
</evidence>
<dbReference type="PROSITE" id="PS51257">
    <property type="entry name" value="PROKAR_LIPOPROTEIN"/>
    <property type="match status" value="1"/>
</dbReference>
<protein>
    <submittedName>
        <fullName evidence="5">ABC transporter substrate-binding protein</fullName>
    </submittedName>
</protein>
<feature type="chain" id="PRO_5046986837" evidence="4">
    <location>
        <begin position="21"/>
        <end position="460"/>
    </location>
</feature>
<keyword evidence="4" id="KW-0732">Signal</keyword>
<evidence type="ECO:0000313" key="6">
    <source>
        <dbReference type="Proteomes" id="UP001550739"/>
    </source>
</evidence>
<gene>
    <name evidence="5" type="ORF">AB0E89_18835</name>
</gene>